<protein>
    <submittedName>
        <fullName evidence="1">Uncharacterized protein</fullName>
    </submittedName>
</protein>
<dbReference type="RefSeq" id="WP_286248316.1">
    <property type="nucleotide sequence ID" value="NZ_AP018448.1"/>
</dbReference>
<dbReference type="EMBL" id="AP018448">
    <property type="protein sequence ID" value="BBC30016.1"/>
    <property type="molecule type" value="Genomic_DNA"/>
</dbReference>
<reference evidence="1 2" key="1">
    <citation type="journal article" date="2010" name="ChemBioChem">
        <title>Cloning and characterization of the biosynthetic gene cluster of 16-membered macrolide antibiotic FD-891: involvement of a dual functional cytochrome P450 monooxygenase catalyzing epoxidation and hydroxylation.</title>
        <authorList>
            <person name="Kudo F."/>
            <person name="Motegi A."/>
            <person name="Mizoue K."/>
            <person name="Eguchi T."/>
        </authorList>
    </citation>
    <scope>NUCLEOTIDE SEQUENCE [LARGE SCALE GENOMIC DNA]</scope>
    <source>
        <strain evidence="1 2">A-8890</strain>
    </source>
</reference>
<reference evidence="1 2" key="2">
    <citation type="journal article" date="2023" name="ChemBioChem">
        <title>Acyltransferase Domain Exchange between Two Independent Type I Polyketide Synthases in the Same Producer Strain of Macrolide Antibiotics.</title>
        <authorList>
            <person name="Kudo F."/>
            <person name="Kishikawa K."/>
            <person name="Tsuboi K."/>
            <person name="Kido T."/>
            <person name="Usui T."/>
            <person name="Hashimoto J."/>
            <person name="Shin-Ya K."/>
            <person name="Miyanaga A."/>
            <person name="Eguchi T."/>
        </authorList>
    </citation>
    <scope>NUCLEOTIDE SEQUENCE [LARGE SCALE GENOMIC DNA]</scope>
    <source>
        <strain evidence="1 2">A-8890</strain>
    </source>
</reference>
<evidence type="ECO:0000313" key="2">
    <source>
        <dbReference type="Proteomes" id="UP001321542"/>
    </source>
</evidence>
<gene>
    <name evidence="1" type="ORF">SGFS_013100</name>
</gene>
<proteinExistence type="predicted"/>
<dbReference type="Proteomes" id="UP001321542">
    <property type="component" value="Chromosome"/>
</dbReference>
<keyword evidence="2" id="KW-1185">Reference proteome</keyword>
<organism evidence="1 2">
    <name type="scientific">Streptomyces graminofaciens</name>
    <dbReference type="NCBI Taxonomy" id="68212"/>
    <lineage>
        <taxon>Bacteria</taxon>
        <taxon>Bacillati</taxon>
        <taxon>Actinomycetota</taxon>
        <taxon>Actinomycetes</taxon>
        <taxon>Kitasatosporales</taxon>
        <taxon>Streptomycetaceae</taxon>
        <taxon>Streptomyces</taxon>
    </lineage>
</organism>
<evidence type="ECO:0000313" key="1">
    <source>
        <dbReference type="EMBL" id="BBC30016.1"/>
    </source>
</evidence>
<sequence>MAFERISKILEAPDGSFVYAQADHTADEFRVVCSGCPNLQNTPYNSGTGAILAASYHAEHDPDQRHVPTRK</sequence>
<name>A0ABN5VA66_9ACTN</name>
<accession>A0ABN5VA66</accession>